<evidence type="ECO:0000256" key="2">
    <source>
        <dbReference type="ARBA" id="ARBA00043996"/>
    </source>
</evidence>
<dbReference type="InterPro" id="IPR002921">
    <property type="entry name" value="Fungal_lipase-type"/>
</dbReference>
<dbReference type="GO" id="GO:0006629">
    <property type="term" value="P:lipid metabolic process"/>
    <property type="evidence" value="ECO:0007669"/>
    <property type="project" value="InterPro"/>
</dbReference>
<dbReference type="Gene3D" id="3.40.50.1820">
    <property type="entry name" value="alpha/beta hydrolase"/>
    <property type="match status" value="2"/>
</dbReference>
<dbReference type="InterPro" id="IPR051218">
    <property type="entry name" value="Sec_MonoDiacylglyc_Lipase"/>
</dbReference>
<reference evidence="6 7" key="1">
    <citation type="journal article" date="2018" name="Evol. Lett.">
        <title>Horizontal gene cluster transfer increased hallucinogenic mushroom diversity.</title>
        <authorList>
            <person name="Reynolds H.T."/>
            <person name="Vijayakumar V."/>
            <person name="Gluck-Thaler E."/>
            <person name="Korotkin H.B."/>
            <person name="Matheny P.B."/>
            <person name="Slot J.C."/>
        </authorList>
    </citation>
    <scope>NUCLEOTIDE SEQUENCE [LARGE SCALE GENOMIC DNA]</scope>
    <source>
        <strain evidence="6 7">2631</strain>
    </source>
</reference>
<keyword evidence="7" id="KW-1185">Reference proteome</keyword>
<dbReference type="InParanoid" id="A0A409WZX2"/>
<dbReference type="OrthoDB" id="438440at2759"/>
<organism evidence="6 7">
    <name type="scientific">Psilocybe cyanescens</name>
    <dbReference type="NCBI Taxonomy" id="93625"/>
    <lineage>
        <taxon>Eukaryota</taxon>
        <taxon>Fungi</taxon>
        <taxon>Dikarya</taxon>
        <taxon>Basidiomycota</taxon>
        <taxon>Agaricomycotina</taxon>
        <taxon>Agaricomycetes</taxon>
        <taxon>Agaricomycetidae</taxon>
        <taxon>Agaricales</taxon>
        <taxon>Agaricineae</taxon>
        <taxon>Strophariaceae</taxon>
        <taxon>Psilocybe</taxon>
    </lineage>
</organism>
<dbReference type="SUPFAM" id="SSF53474">
    <property type="entry name" value="alpha/beta-Hydrolases"/>
    <property type="match status" value="1"/>
</dbReference>
<evidence type="ECO:0000259" key="5">
    <source>
        <dbReference type="Pfam" id="PF01764"/>
    </source>
</evidence>
<evidence type="ECO:0000256" key="1">
    <source>
        <dbReference type="ARBA" id="ARBA00023157"/>
    </source>
</evidence>
<protein>
    <recommendedName>
        <fullName evidence="5">Fungal lipase-type domain-containing protein</fullName>
    </recommendedName>
</protein>
<evidence type="ECO:0000313" key="7">
    <source>
        <dbReference type="Proteomes" id="UP000283269"/>
    </source>
</evidence>
<dbReference type="Proteomes" id="UP000283269">
    <property type="component" value="Unassembled WGS sequence"/>
</dbReference>
<sequence length="340" mass="37924">MFNVHTSYSSIVLESYEDLVHYFKYASSAYSLICPRPNGKHLVMTLSNPLTDIQGFVARDDQRQEIIVSLRGSVSLTDILLDIQVALVPFIAPGVKLPGTRFASLLSIQNQHIVRHIFTCCRKCRSTRRLSFRVRKTPIGRCCSILSFSSWESIAFQVLLVVEKQIEEHPGYTIVTTGHSLGGAMALFAAVNLQQKFKDIPVRTYSYGSPRSGNKIFADYVNATFGENAHRVVHGDDGVPTMIPRLLGYHHHGKYFLTSPFHKVHRRTGIEYWQYTHPASGDTTAKCDPEGEDPCCSASVPSQGVTLAHTNVSDVNDVFIEFPAQSTKYFGIMATTPFCL</sequence>
<proteinExistence type="inferred from homology"/>
<dbReference type="PANTHER" id="PTHR45856:SF24">
    <property type="entry name" value="FUNGAL LIPASE-LIKE DOMAIN-CONTAINING PROTEIN"/>
    <property type="match status" value="1"/>
</dbReference>
<dbReference type="PANTHER" id="PTHR45856">
    <property type="entry name" value="ALPHA/BETA-HYDROLASES SUPERFAMILY PROTEIN"/>
    <property type="match status" value="1"/>
</dbReference>
<name>A0A409WZX2_PSICY</name>
<evidence type="ECO:0000256" key="3">
    <source>
        <dbReference type="ARBA" id="ARBA00047591"/>
    </source>
</evidence>
<keyword evidence="1" id="KW-1015">Disulfide bond</keyword>
<dbReference type="Pfam" id="PF01764">
    <property type="entry name" value="Lipase_3"/>
    <property type="match status" value="1"/>
</dbReference>
<dbReference type="EMBL" id="NHYD01002942">
    <property type="protein sequence ID" value="PPQ84009.1"/>
    <property type="molecule type" value="Genomic_DNA"/>
</dbReference>
<comment type="similarity">
    <text evidence="2">Belongs to the AB hydrolase superfamily. Lipase family. Class 3 subfamily.</text>
</comment>
<feature type="domain" description="Fungal lipase-type" evidence="5">
    <location>
        <begin position="68"/>
        <end position="244"/>
    </location>
</feature>
<gene>
    <name evidence="6" type="ORF">CVT25_000555</name>
</gene>
<evidence type="ECO:0000313" key="6">
    <source>
        <dbReference type="EMBL" id="PPQ84009.1"/>
    </source>
</evidence>
<comment type="catalytic activity">
    <reaction evidence="3">
        <text>a diacylglycerol + H2O = a monoacylglycerol + a fatty acid + H(+)</text>
        <dbReference type="Rhea" id="RHEA:32731"/>
        <dbReference type="ChEBI" id="CHEBI:15377"/>
        <dbReference type="ChEBI" id="CHEBI:15378"/>
        <dbReference type="ChEBI" id="CHEBI:17408"/>
        <dbReference type="ChEBI" id="CHEBI:18035"/>
        <dbReference type="ChEBI" id="CHEBI:28868"/>
    </reaction>
</comment>
<comment type="catalytic activity">
    <reaction evidence="4">
        <text>a monoacylglycerol + H2O = glycerol + a fatty acid + H(+)</text>
        <dbReference type="Rhea" id="RHEA:15245"/>
        <dbReference type="ChEBI" id="CHEBI:15377"/>
        <dbReference type="ChEBI" id="CHEBI:15378"/>
        <dbReference type="ChEBI" id="CHEBI:17408"/>
        <dbReference type="ChEBI" id="CHEBI:17754"/>
        <dbReference type="ChEBI" id="CHEBI:28868"/>
    </reaction>
</comment>
<dbReference type="InterPro" id="IPR029058">
    <property type="entry name" value="AB_hydrolase_fold"/>
</dbReference>
<evidence type="ECO:0000256" key="4">
    <source>
        <dbReference type="ARBA" id="ARBA00048461"/>
    </source>
</evidence>
<accession>A0A409WZX2</accession>
<dbReference type="CDD" id="cd00519">
    <property type="entry name" value="Lipase_3"/>
    <property type="match status" value="1"/>
</dbReference>
<dbReference type="AlphaFoldDB" id="A0A409WZX2"/>
<comment type="caution">
    <text evidence="6">The sequence shown here is derived from an EMBL/GenBank/DDBJ whole genome shotgun (WGS) entry which is preliminary data.</text>
</comment>